<dbReference type="AlphaFoldDB" id="A0A848H6T3"/>
<evidence type="ECO:0000256" key="1">
    <source>
        <dbReference type="SAM" id="SignalP"/>
    </source>
</evidence>
<dbReference type="EMBL" id="JABBFX010000002">
    <property type="protein sequence ID" value="NML46686.1"/>
    <property type="molecule type" value="Genomic_DNA"/>
</dbReference>
<keyword evidence="3" id="KW-1185">Reference proteome</keyword>
<evidence type="ECO:0000313" key="2">
    <source>
        <dbReference type="EMBL" id="NML46686.1"/>
    </source>
</evidence>
<evidence type="ECO:0000313" key="3">
    <source>
        <dbReference type="Proteomes" id="UP000541185"/>
    </source>
</evidence>
<comment type="caution">
    <text evidence="2">The sequence shown here is derived from an EMBL/GenBank/DDBJ whole genome shotgun (WGS) entry which is preliminary data.</text>
</comment>
<dbReference type="InterPro" id="IPR006311">
    <property type="entry name" value="TAT_signal"/>
</dbReference>
<proteinExistence type="predicted"/>
<dbReference type="InterPro" id="IPR025091">
    <property type="entry name" value="DUF4019"/>
</dbReference>
<reference evidence="2 3" key="1">
    <citation type="submission" date="2020-04" db="EMBL/GenBank/DDBJ databases">
        <title>Ramlibacter sp. G-1-2-2 isolated from soil.</title>
        <authorList>
            <person name="Dahal R.H."/>
        </authorList>
    </citation>
    <scope>NUCLEOTIDE SEQUENCE [LARGE SCALE GENOMIC DNA]</scope>
    <source>
        <strain evidence="2 3">G-1-2-2</strain>
    </source>
</reference>
<feature type="signal peptide" evidence="1">
    <location>
        <begin position="1"/>
        <end position="22"/>
    </location>
</feature>
<dbReference type="Pfam" id="PF13211">
    <property type="entry name" value="DUF4019"/>
    <property type="match status" value="1"/>
</dbReference>
<gene>
    <name evidence="2" type="ORF">HHL11_23275</name>
</gene>
<dbReference type="RefSeq" id="WP_169420937.1">
    <property type="nucleotide sequence ID" value="NZ_JABBFX010000002.1"/>
</dbReference>
<dbReference type="PROSITE" id="PS51318">
    <property type="entry name" value="TAT"/>
    <property type="match status" value="1"/>
</dbReference>
<keyword evidence="1" id="KW-0732">Signal</keyword>
<accession>A0A848H6T3</accession>
<feature type="chain" id="PRO_5032824962" evidence="1">
    <location>
        <begin position="23"/>
        <end position="156"/>
    </location>
</feature>
<organism evidence="2 3">
    <name type="scientific">Ramlibacter agri</name>
    <dbReference type="NCBI Taxonomy" id="2728837"/>
    <lineage>
        <taxon>Bacteria</taxon>
        <taxon>Pseudomonadati</taxon>
        <taxon>Pseudomonadota</taxon>
        <taxon>Betaproteobacteria</taxon>
        <taxon>Burkholderiales</taxon>
        <taxon>Comamonadaceae</taxon>
        <taxon>Ramlibacter</taxon>
    </lineage>
</organism>
<protein>
    <submittedName>
        <fullName evidence="2">DUF4019 domain-containing protein</fullName>
    </submittedName>
</protein>
<name>A0A848H6T3_9BURK</name>
<sequence length="156" mass="16646">MKVNSRLSLLALGLALCAGAQAQPAAAPAAAAASAPSVEDMAKAGQLAATGWLTLLDRNDWGTAWDASAAMFRSSVPLGTWMDKVPPVRQPLGPLVEREPVEAIYKTSLPGRPDGQYVTVRFLSKFQKGTLQEIVATVREQDGRWRVTGYQPSPAN</sequence>
<dbReference type="Proteomes" id="UP000541185">
    <property type="component" value="Unassembled WGS sequence"/>
</dbReference>